<sequence length="103" mass="11709">MPQPQPVNIDDSPLNASPPKNHVEEPKLHDQFVYITPLDKDVSNVPIKELFFTLPCPEMFTALLPVEQRAIVVTCSPATIESLVWRLKHLPRTRKVPNKLKGF</sequence>
<comment type="caution">
    <text evidence="1">The sequence shown here is derived from an EMBL/GenBank/DDBJ whole genome shotgun (WGS) entry which is preliminary data.</text>
</comment>
<evidence type="ECO:0000313" key="2">
    <source>
        <dbReference type="Proteomes" id="UP001234297"/>
    </source>
</evidence>
<evidence type="ECO:0000313" key="1">
    <source>
        <dbReference type="EMBL" id="KAJ8644321.1"/>
    </source>
</evidence>
<accession>A0ACC2MEW9</accession>
<keyword evidence="2" id="KW-1185">Reference proteome</keyword>
<organism evidence="1 2">
    <name type="scientific">Persea americana</name>
    <name type="common">Avocado</name>
    <dbReference type="NCBI Taxonomy" id="3435"/>
    <lineage>
        <taxon>Eukaryota</taxon>
        <taxon>Viridiplantae</taxon>
        <taxon>Streptophyta</taxon>
        <taxon>Embryophyta</taxon>
        <taxon>Tracheophyta</taxon>
        <taxon>Spermatophyta</taxon>
        <taxon>Magnoliopsida</taxon>
        <taxon>Magnoliidae</taxon>
        <taxon>Laurales</taxon>
        <taxon>Lauraceae</taxon>
        <taxon>Persea</taxon>
    </lineage>
</organism>
<protein>
    <submittedName>
        <fullName evidence="1">Uncharacterized protein</fullName>
    </submittedName>
</protein>
<proteinExistence type="predicted"/>
<reference evidence="1 2" key="1">
    <citation type="journal article" date="2022" name="Hortic Res">
        <title>A haplotype resolved chromosomal level avocado genome allows analysis of novel avocado genes.</title>
        <authorList>
            <person name="Nath O."/>
            <person name="Fletcher S.J."/>
            <person name="Hayward A."/>
            <person name="Shaw L.M."/>
            <person name="Masouleh A.K."/>
            <person name="Furtado A."/>
            <person name="Henry R.J."/>
            <person name="Mitter N."/>
        </authorList>
    </citation>
    <scope>NUCLEOTIDE SEQUENCE [LARGE SCALE GENOMIC DNA]</scope>
    <source>
        <strain evidence="2">cv. Hass</strain>
    </source>
</reference>
<dbReference type="Proteomes" id="UP001234297">
    <property type="component" value="Chromosome 2"/>
</dbReference>
<gene>
    <name evidence="1" type="ORF">MRB53_006069</name>
</gene>
<name>A0ACC2MEW9_PERAE</name>
<dbReference type="EMBL" id="CM056810">
    <property type="protein sequence ID" value="KAJ8644321.1"/>
    <property type="molecule type" value="Genomic_DNA"/>
</dbReference>